<comment type="caution">
    <text evidence="1">The sequence shown here is derived from an EMBL/GenBank/DDBJ whole genome shotgun (WGS) entry which is preliminary data.</text>
</comment>
<dbReference type="AlphaFoldDB" id="A0A256G0G6"/>
<name>A0A256G0G6_9HYPH</name>
<dbReference type="Proteomes" id="UP000216188">
    <property type="component" value="Unassembled WGS sequence"/>
</dbReference>
<sequence>MFHPALAACQNEISSWHQQFVAMQISYYSNSQYPTSFNDDVSDAYSIECRSD</sequence>
<organism evidence="1 2">
    <name type="scientific">Brucella pseudogrignonensis</name>
    <dbReference type="NCBI Taxonomy" id="419475"/>
    <lineage>
        <taxon>Bacteria</taxon>
        <taxon>Pseudomonadati</taxon>
        <taxon>Pseudomonadota</taxon>
        <taxon>Alphaproteobacteria</taxon>
        <taxon>Hyphomicrobiales</taxon>
        <taxon>Brucellaceae</taxon>
        <taxon>Brucella/Ochrobactrum group</taxon>
        <taxon>Brucella</taxon>
    </lineage>
</organism>
<evidence type="ECO:0000313" key="2">
    <source>
        <dbReference type="Proteomes" id="UP000216188"/>
    </source>
</evidence>
<keyword evidence="2" id="KW-1185">Reference proteome</keyword>
<evidence type="ECO:0000313" key="1">
    <source>
        <dbReference type="EMBL" id="OYR20559.1"/>
    </source>
</evidence>
<accession>A0A256G0G6</accession>
<protein>
    <submittedName>
        <fullName evidence="1">Uncharacterized protein</fullName>
    </submittedName>
</protein>
<reference evidence="1 2" key="1">
    <citation type="submission" date="2017-07" db="EMBL/GenBank/DDBJ databases">
        <title>Phylogenetic study on the rhizospheric bacterium Ochrobactrum sp. A44.</title>
        <authorList>
            <person name="Krzyzanowska D.M."/>
            <person name="Ossowicki A."/>
            <person name="Rajewska M."/>
            <person name="Maciag T."/>
            <person name="Kaczynski Z."/>
            <person name="Czerwicka M."/>
            <person name="Jafra S."/>
        </authorList>
    </citation>
    <scope>NUCLEOTIDE SEQUENCE [LARGE SCALE GENOMIC DNA]</scope>
    <source>
        <strain evidence="1 2">CCUG 30717</strain>
    </source>
</reference>
<proteinExistence type="predicted"/>
<gene>
    <name evidence="1" type="ORF">CEV34_5601</name>
</gene>
<dbReference type="EMBL" id="NNRM01000053">
    <property type="protein sequence ID" value="OYR20559.1"/>
    <property type="molecule type" value="Genomic_DNA"/>
</dbReference>